<dbReference type="VEuPathDB" id="FungiDB:NEUTE1DRAFT_138743"/>
<proteinExistence type="predicted"/>
<dbReference type="AlphaFoldDB" id="F8MQK3"/>
<dbReference type="KEGG" id="nte:NEUTE1DRAFT138743"/>
<dbReference type="EMBL" id="GL891305">
    <property type="protein sequence ID" value="EGO56633.1"/>
    <property type="molecule type" value="Genomic_DNA"/>
</dbReference>
<organism evidence="1 2">
    <name type="scientific">Neurospora tetrasperma (strain FGSC 2508 / ATCC MYA-4615 / P0657)</name>
    <dbReference type="NCBI Taxonomy" id="510951"/>
    <lineage>
        <taxon>Eukaryota</taxon>
        <taxon>Fungi</taxon>
        <taxon>Dikarya</taxon>
        <taxon>Ascomycota</taxon>
        <taxon>Pezizomycotina</taxon>
        <taxon>Sordariomycetes</taxon>
        <taxon>Sordariomycetidae</taxon>
        <taxon>Sordariales</taxon>
        <taxon>Sordariaceae</taxon>
        <taxon>Neurospora</taxon>
    </lineage>
</organism>
<dbReference type="HOGENOM" id="CLU_2655100_0_0_1"/>
<keyword evidence="2" id="KW-1185">Reference proteome</keyword>
<reference evidence="2" key="1">
    <citation type="journal article" date="2011" name="Genetics">
        <title>Massive changes in genome architecture accompany the transition to self-fertility in the filamentous fungus Neurospora tetrasperma.</title>
        <authorList>
            <person name="Ellison C.E."/>
            <person name="Stajich J.E."/>
            <person name="Jacobson D.J."/>
            <person name="Natvig D.O."/>
            <person name="Lapidus A."/>
            <person name="Foster B."/>
            <person name="Aerts A."/>
            <person name="Riley R."/>
            <person name="Lindquist E.A."/>
            <person name="Grigoriev I.V."/>
            <person name="Taylor J.W."/>
        </authorList>
    </citation>
    <scope>NUCLEOTIDE SEQUENCE [LARGE SCALE GENOMIC DNA]</scope>
    <source>
        <strain evidence="2">FGSC 2508 / P0657</strain>
    </source>
</reference>
<protein>
    <submittedName>
        <fullName evidence="1">Uncharacterized protein</fullName>
    </submittedName>
</protein>
<gene>
    <name evidence="1" type="ORF">NEUTE1DRAFT_138743</name>
</gene>
<evidence type="ECO:0000313" key="2">
    <source>
        <dbReference type="Proteomes" id="UP000008065"/>
    </source>
</evidence>
<sequence length="76" mass="8147">MATPLPLAFEDLPLVVVVVAVELPAEARSSTNQPTNAQKAFTPSKSITVSRLCTTVYYAQQNSNCEPLALDSEPVL</sequence>
<dbReference type="Proteomes" id="UP000008065">
    <property type="component" value="Unassembled WGS sequence"/>
</dbReference>
<accession>F8MQK3</accession>
<dbReference type="RefSeq" id="XP_009852212.1">
    <property type="nucleotide sequence ID" value="XM_009853910.1"/>
</dbReference>
<name>F8MQK3_NEUT8</name>
<dbReference type="GeneID" id="20826067"/>
<evidence type="ECO:0000313" key="1">
    <source>
        <dbReference type="EMBL" id="EGO56633.1"/>
    </source>
</evidence>